<dbReference type="EMBL" id="KI392738">
    <property type="protein sequence ID" value="ERN10942.1"/>
    <property type="molecule type" value="Genomic_DNA"/>
</dbReference>
<reference evidence="3" key="1">
    <citation type="journal article" date="2013" name="Science">
        <title>The Amborella genome and the evolution of flowering plants.</title>
        <authorList>
            <consortium name="Amborella Genome Project"/>
        </authorList>
    </citation>
    <scope>NUCLEOTIDE SEQUENCE [LARGE SCALE GENOMIC DNA]</scope>
</reference>
<evidence type="ECO:0000313" key="2">
    <source>
        <dbReference type="EMBL" id="ERN10942.1"/>
    </source>
</evidence>
<name>W1PLP4_AMBTC</name>
<protein>
    <submittedName>
        <fullName evidence="2">Uncharacterized protein</fullName>
    </submittedName>
</protein>
<proteinExistence type="predicted"/>
<feature type="region of interest" description="Disordered" evidence="1">
    <location>
        <begin position="34"/>
        <end position="63"/>
    </location>
</feature>
<accession>W1PLP4</accession>
<gene>
    <name evidence="2" type="ORF">AMTR_s00158p00040280</name>
</gene>
<dbReference type="AlphaFoldDB" id="W1PLP4"/>
<organism evidence="2 3">
    <name type="scientific">Amborella trichopoda</name>
    <dbReference type="NCBI Taxonomy" id="13333"/>
    <lineage>
        <taxon>Eukaryota</taxon>
        <taxon>Viridiplantae</taxon>
        <taxon>Streptophyta</taxon>
        <taxon>Embryophyta</taxon>
        <taxon>Tracheophyta</taxon>
        <taxon>Spermatophyta</taxon>
        <taxon>Magnoliopsida</taxon>
        <taxon>Amborellales</taxon>
        <taxon>Amborellaceae</taxon>
        <taxon>Amborella</taxon>
    </lineage>
</organism>
<dbReference type="Gramene" id="ERN10942">
    <property type="protein sequence ID" value="ERN10942"/>
    <property type="gene ID" value="AMTR_s00158p00040280"/>
</dbReference>
<evidence type="ECO:0000256" key="1">
    <source>
        <dbReference type="SAM" id="MobiDB-lite"/>
    </source>
</evidence>
<keyword evidence="3" id="KW-1185">Reference proteome</keyword>
<dbReference type="Proteomes" id="UP000017836">
    <property type="component" value="Unassembled WGS sequence"/>
</dbReference>
<evidence type="ECO:0000313" key="3">
    <source>
        <dbReference type="Proteomes" id="UP000017836"/>
    </source>
</evidence>
<sequence length="87" mass="10088">MREDASLGHSSLEEPERYVRARPEDTYECLVEECSPRSKKEETRGNKEKRIKGDSASSHDLEGKHVLEKGRVHSLWVRLRQLLLPSM</sequence>
<dbReference type="HOGENOM" id="CLU_2486378_0_0_1"/>